<feature type="signal peptide" evidence="2">
    <location>
        <begin position="1"/>
        <end position="27"/>
    </location>
</feature>
<name>A0A4Q9MX85_9APHY</name>
<organism evidence="3">
    <name type="scientific">Dichomitus squalens</name>
    <dbReference type="NCBI Taxonomy" id="114155"/>
    <lineage>
        <taxon>Eukaryota</taxon>
        <taxon>Fungi</taxon>
        <taxon>Dikarya</taxon>
        <taxon>Basidiomycota</taxon>
        <taxon>Agaricomycotina</taxon>
        <taxon>Agaricomycetes</taxon>
        <taxon>Polyporales</taxon>
        <taxon>Polyporaceae</taxon>
        <taxon>Dichomitus</taxon>
    </lineage>
</organism>
<gene>
    <name evidence="3" type="ORF">BD311DRAFT_824484</name>
</gene>
<feature type="compositionally biased region" description="Basic and acidic residues" evidence="1">
    <location>
        <begin position="66"/>
        <end position="81"/>
    </location>
</feature>
<sequence length="181" mass="20305">MSWRPTAGGVLMILIAITMLSVHKACIQNTAQNYADHDHQLLKSGRLELRIAKKKLKTKGPMKTVTKGEEHDGFSKVEKREKSAHHLPHERTRAKLRSTNSERTRAYHDTSAAAGACERARASTPPLIAGGRAAYLNRIAFFESRAPSKVTLGWRRSKGTRIRAKRRLGARNAQDNRRSDE</sequence>
<evidence type="ECO:0000256" key="1">
    <source>
        <dbReference type="SAM" id="MobiDB-lite"/>
    </source>
</evidence>
<proteinExistence type="predicted"/>
<feature type="region of interest" description="Disordered" evidence="1">
    <location>
        <begin position="58"/>
        <end position="89"/>
    </location>
</feature>
<accession>A0A4Q9MX85</accession>
<dbReference type="AlphaFoldDB" id="A0A4Q9MX85"/>
<dbReference type="EMBL" id="ML143401">
    <property type="protein sequence ID" value="TBU31171.1"/>
    <property type="molecule type" value="Genomic_DNA"/>
</dbReference>
<evidence type="ECO:0000313" key="3">
    <source>
        <dbReference type="EMBL" id="TBU31171.1"/>
    </source>
</evidence>
<dbReference type="Proteomes" id="UP000292957">
    <property type="component" value="Unassembled WGS sequence"/>
</dbReference>
<evidence type="ECO:0000256" key="2">
    <source>
        <dbReference type="SAM" id="SignalP"/>
    </source>
</evidence>
<reference evidence="3" key="1">
    <citation type="submission" date="2019-01" db="EMBL/GenBank/DDBJ databases">
        <title>Draft genome sequences of three monokaryotic isolates of the white-rot basidiomycete fungus Dichomitus squalens.</title>
        <authorList>
            <consortium name="DOE Joint Genome Institute"/>
            <person name="Lopez S.C."/>
            <person name="Andreopoulos B."/>
            <person name="Pangilinan J."/>
            <person name="Lipzen A."/>
            <person name="Riley R."/>
            <person name="Ahrendt S."/>
            <person name="Ng V."/>
            <person name="Barry K."/>
            <person name="Daum C."/>
            <person name="Grigoriev I.V."/>
            <person name="Hilden K.S."/>
            <person name="Makela M.R."/>
            <person name="de Vries R.P."/>
        </authorList>
    </citation>
    <scope>NUCLEOTIDE SEQUENCE [LARGE SCALE GENOMIC DNA]</scope>
    <source>
        <strain evidence="3">OM18370.1</strain>
    </source>
</reference>
<keyword evidence="2" id="KW-0732">Signal</keyword>
<protein>
    <submittedName>
        <fullName evidence="3">Uncharacterized protein</fullName>
    </submittedName>
</protein>
<feature type="chain" id="PRO_5020509923" evidence="2">
    <location>
        <begin position="28"/>
        <end position="181"/>
    </location>
</feature>